<name>A0ABW6BFM9_9SPHI</name>
<protein>
    <submittedName>
        <fullName evidence="7">Sigma-70 family RNA polymerase sigma factor</fullName>
    </submittedName>
</protein>
<reference evidence="8" key="1">
    <citation type="journal article" date="2019" name="Int. J. Syst. Evol. Microbiol.">
        <title>The Global Catalogue of Microorganisms (GCM) 10K type strain sequencing project: providing services to taxonomists for standard genome sequencing and annotation.</title>
        <authorList>
            <consortium name="The Broad Institute Genomics Platform"/>
            <consortium name="The Broad Institute Genome Sequencing Center for Infectious Disease"/>
            <person name="Wu L."/>
            <person name="Ma J."/>
        </authorList>
    </citation>
    <scope>NUCLEOTIDE SEQUENCE [LARGE SCALE GENOMIC DNA]</scope>
    <source>
        <strain evidence="8">KCTC 22814</strain>
    </source>
</reference>
<dbReference type="RefSeq" id="WP_380935825.1">
    <property type="nucleotide sequence ID" value="NZ_JBHUPB010000005.1"/>
</dbReference>
<dbReference type="SUPFAM" id="SSF88659">
    <property type="entry name" value="Sigma3 and sigma4 domains of RNA polymerase sigma factors"/>
    <property type="match status" value="1"/>
</dbReference>
<evidence type="ECO:0000256" key="2">
    <source>
        <dbReference type="ARBA" id="ARBA00023015"/>
    </source>
</evidence>
<evidence type="ECO:0000256" key="4">
    <source>
        <dbReference type="ARBA" id="ARBA00023163"/>
    </source>
</evidence>
<dbReference type="InterPro" id="IPR013325">
    <property type="entry name" value="RNA_pol_sigma_r2"/>
</dbReference>
<dbReference type="InterPro" id="IPR013249">
    <property type="entry name" value="RNA_pol_sigma70_r4_t2"/>
</dbReference>
<evidence type="ECO:0000256" key="3">
    <source>
        <dbReference type="ARBA" id="ARBA00023082"/>
    </source>
</evidence>
<dbReference type="Pfam" id="PF08281">
    <property type="entry name" value="Sigma70_r4_2"/>
    <property type="match status" value="1"/>
</dbReference>
<dbReference type="NCBIfam" id="TIGR02937">
    <property type="entry name" value="sigma70-ECF"/>
    <property type="match status" value="1"/>
</dbReference>
<dbReference type="InterPro" id="IPR039425">
    <property type="entry name" value="RNA_pol_sigma-70-like"/>
</dbReference>
<dbReference type="Gene3D" id="1.10.10.10">
    <property type="entry name" value="Winged helix-like DNA-binding domain superfamily/Winged helix DNA-binding domain"/>
    <property type="match status" value="1"/>
</dbReference>
<gene>
    <name evidence="7" type="ORF">ACFS7Y_07765</name>
</gene>
<dbReference type="InterPro" id="IPR036388">
    <property type="entry name" value="WH-like_DNA-bd_sf"/>
</dbReference>
<dbReference type="Pfam" id="PF04542">
    <property type="entry name" value="Sigma70_r2"/>
    <property type="match status" value="1"/>
</dbReference>
<dbReference type="SUPFAM" id="SSF88946">
    <property type="entry name" value="Sigma2 domain of RNA polymerase sigma factors"/>
    <property type="match status" value="1"/>
</dbReference>
<keyword evidence="4" id="KW-0804">Transcription</keyword>
<proteinExistence type="inferred from homology"/>
<dbReference type="PANTHER" id="PTHR43133">
    <property type="entry name" value="RNA POLYMERASE ECF-TYPE SIGMA FACTO"/>
    <property type="match status" value="1"/>
</dbReference>
<dbReference type="EMBL" id="JBHUPB010000005">
    <property type="protein sequence ID" value="MFD2967279.1"/>
    <property type="molecule type" value="Genomic_DNA"/>
</dbReference>
<feature type="domain" description="RNA polymerase sigma factor 70 region 4 type 2" evidence="6">
    <location>
        <begin position="118"/>
        <end position="169"/>
    </location>
</feature>
<accession>A0ABW6BFM9</accession>
<evidence type="ECO:0000313" key="8">
    <source>
        <dbReference type="Proteomes" id="UP001597525"/>
    </source>
</evidence>
<dbReference type="Proteomes" id="UP001597525">
    <property type="component" value="Unassembled WGS sequence"/>
</dbReference>
<organism evidence="7 8">
    <name type="scientific">Sphingobacterium bambusae</name>
    <dbReference type="NCBI Taxonomy" id="662858"/>
    <lineage>
        <taxon>Bacteria</taxon>
        <taxon>Pseudomonadati</taxon>
        <taxon>Bacteroidota</taxon>
        <taxon>Sphingobacteriia</taxon>
        <taxon>Sphingobacteriales</taxon>
        <taxon>Sphingobacteriaceae</taxon>
        <taxon>Sphingobacterium</taxon>
    </lineage>
</organism>
<evidence type="ECO:0000259" key="6">
    <source>
        <dbReference type="Pfam" id="PF08281"/>
    </source>
</evidence>
<dbReference type="InterPro" id="IPR007627">
    <property type="entry name" value="RNA_pol_sigma70_r2"/>
</dbReference>
<keyword evidence="8" id="KW-1185">Reference proteome</keyword>
<dbReference type="InterPro" id="IPR013324">
    <property type="entry name" value="RNA_pol_sigma_r3/r4-like"/>
</dbReference>
<comment type="similarity">
    <text evidence="1">Belongs to the sigma-70 factor family. ECF subfamily.</text>
</comment>
<keyword evidence="3" id="KW-0731">Sigma factor</keyword>
<dbReference type="InterPro" id="IPR014284">
    <property type="entry name" value="RNA_pol_sigma-70_dom"/>
</dbReference>
<dbReference type="PANTHER" id="PTHR43133:SF46">
    <property type="entry name" value="RNA POLYMERASE SIGMA-70 FACTOR ECF SUBFAMILY"/>
    <property type="match status" value="1"/>
</dbReference>
<feature type="domain" description="RNA polymerase sigma-70 region 2" evidence="5">
    <location>
        <begin position="18"/>
        <end position="84"/>
    </location>
</feature>
<evidence type="ECO:0000313" key="7">
    <source>
        <dbReference type="EMBL" id="MFD2967279.1"/>
    </source>
</evidence>
<keyword evidence="2" id="KW-0805">Transcription regulation</keyword>
<comment type="caution">
    <text evidence="7">The sequence shown here is derived from an EMBL/GenBank/DDBJ whole genome shotgun (WGS) entry which is preliminary data.</text>
</comment>
<evidence type="ECO:0000256" key="1">
    <source>
        <dbReference type="ARBA" id="ARBA00010641"/>
    </source>
</evidence>
<evidence type="ECO:0000259" key="5">
    <source>
        <dbReference type="Pfam" id="PF04542"/>
    </source>
</evidence>
<dbReference type="Gene3D" id="1.10.1740.10">
    <property type="match status" value="1"/>
</dbReference>
<sequence length="177" mass="20621">MPSSQEIYQLTEREFTVLFDQYWSEVYRICHYYTNEKAAAEDLTQNVFTITWQKRDMLQEKELLAHFLFRCAKLEALSYVKQQASRREKLHQMQGDASSAFTSNTTEADILYAEAQAKLKNALAELPEKTKLVFEMSQLQGAEVKTIAQTLKLGKKSVEYHLYKAIKKIKSTFLFLL</sequence>